<feature type="active site" description="Proton donor" evidence="6">
    <location>
        <position position="148"/>
    </location>
</feature>
<accession>W5JPT5</accession>
<sequence length="447" mass="51166">MQSAAVVKFLRKNLPNKMRQMATAATSWILRTLVLLQGVACIWSFEVYWNIPTFMCTQYGMDFSGIGQTYTVLQNANDTFRGDAVSILYDPGKFPALLEKPSTKTLYKRNGGVPQEGNLTEHLDLFERHLDELIPDRNFSGIGVIDFESWRPIYRQNFGSLQPYKDLSMKIEKDRHPYWSASRLEREVSNGSSDPILERLSGDPSNRWIKLKVTNSVHLPEGATSRQPGESISPLCYTEAPRMVFGSIFRATRRFEATGREFMERTLRLAKERRPRAAWGYYAFPYCFNMNGGVNSRTENCSPEVQRENNRLLWLFDGSDIVFPSVYLRESLSPIEREQLIRGRVREAVRVAQRTIGATARRKVLTYLRYVYTDTIQYLTESDWINALAAMKSTGSDGIVLWGSSFDLNTRQECVNFKAYLDSTLGPVLSSLQPRYMVENLPDPAIN</sequence>
<reference evidence="9" key="2">
    <citation type="submission" date="2010-05" db="EMBL/GenBank/DDBJ databases">
        <authorList>
            <person name="Almeida L.G."/>
            <person name="Nicolas M.F."/>
            <person name="Souza R.C."/>
            <person name="Vasconcelos A.T.R."/>
        </authorList>
    </citation>
    <scope>NUCLEOTIDE SEQUENCE</scope>
</reference>
<evidence type="ECO:0000256" key="3">
    <source>
        <dbReference type="ARBA" id="ARBA00023157"/>
    </source>
</evidence>
<dbReference type="PANTHER" id="PTHR11769:SF35">
    <property type="entry name" value="HYALURONIDASE"/>
    <property type="match status" value="1"/>
</dbReference>
<evidence type="ECO:0000256" key="7">
    <source>
        <dbReference type="PIRSR" id="PIRSR038193-3"/>
    </source>
</evidence>
<dbReference type="OMA" id="WVRNWDS"/>
<evidence type="ECO:0000256" key="4">
    <source>
        <dbReference type="ARBA" id="ARBA00023180"/>
    </source>
</evidence>
<feature type="disulfide bond" evidence="7">
    <location>
        <begin position="56"/>
        <end position="414"/>
    </location>
</feature>
<dbReference type="InterPro" id="IPR001329">
    <property type="entry name" value="Venom_Hyaluronidase"/>
</dbReference>
<feature type="disulfide bond" evidence="7">
    <location>
        <begin position="287"/>
        <end position="301"/>
    </location>
</feature>
<dbReference type="EnsemblMetazoa" id="ADAC002073-RA">
    <property type="protein sequence ID" value="ADAC002073-PA"/>
    <property type="gene ID" value="ADAC002073"/>
</dbReference>
<reference evidence="9 11" key="1">
    <citation type="journal article" date="2010" name="BMC Genomics">
        <title>Combination of measures distinguishes pre-miRNAs from other stem-loops in the genome of the newly sequenced Anopheles darlingi.</title>
        <authorList>
            <person name="Mendes N.D."/>
            <person name="Freitas A.T."/>
            <person name="Vasconcelos A.T."/>
            <person name="Sagot M.F."/>
        </authorList>
    </citation>
    <scope>NUCLEOTIDE SEQUENCE</scope>
</reference>
<reference evidence="10" key="4">
    <citation type="submission" date="2015-06" db="UniProtKB">
        <authorList>
            <consortium name="EnsemblMetazoa"/>
        </authorList>
    </citation>
    <scope>IDENTIFICATION</scope>
</reference>
<keyword evidence="8" id="KW-0378">Hydrolase</keyword>
<name>W5JPT5_ANODA</name>
<reference evidence="9" key="3">
    <citation type="journal article" date="2013" name="Nucleic Acids Res.">
        <title>The genome of Anopheles darlingi, the main neotropical malaria vector.</title>
        <authorList>
            <person name="Marinotti O."/>
            <person name="Cerqueira G.C."/>
            <person name="de Almeida L.G."/>
            <person name="Ferro M.I."/>
            <person name="Loreto E.L."/>
            <person name="Zaha A."/>
            <person name="Teixeira S.M."/>
            <person name="Wespiser A.R."/>
            <person name="Almeida E Silva A."/>
            <person name="Schlindwein A.D."/>
            <person name="Pacheco A.C."/>
            <person name="Silva A.L."/>
            <person name="Graveley B.R."/>
            <person name="Walenz B.P."/>
            <person name="Lima Bde A."/>
            <person name="Ribeiro C.A."/>
            <person name="Nunes-Silva C.G."/>
            <person name="de Carvalho C.R."/>
            <person name="Soares C.M."/>
            <person name="de Menezes C.B."/>
            <person name="Matiolli C."/>
            <person name="Caffrey D."/>
            <person name="Araujo D.A."/>
            <person name="de Oliveira D.M."/>
            <person name="Golenbock D."/>
            <person name="Grisard E.C."/>
            <person name="Fantinatti-Garboggini F."/>
            <person name="de Carvalho F.M."/>
            <person name="Barcellos F.G."/>
            <person name="Prosdocimi F."/>
            <person name="May G."/>
            <person name="Azevedo Junior G.M."/>
            <person name="Guimaraes G.M."/>
            <person name="Goldman G.H."/>
            <person name="Padilha I.Q."/>
            <person name="Batista Jda S."/>
            <person name="Ferro J.A."/>
            <person name="Ribeiro J.M."/>
            <person name="Fietto J.L."/>
            <person name="Dabbas K.M."/>
            <person name="Cerdeira L."/>
            <person name="Agnez-Lima L.F."/>
            <person name="Brocchi M."/>
            <person name="de Carvalho M.O."/>
            <person name="Teixeira Mde M."/>
            <person name="Diniz Maia Mde M."/>
            <person name="Goldman M.H."/>
            <person name="Cruz Schneider M.P."/>
            <person name="Felipe M.S."/>
            <person name="Hungria M."/>
            <person name="Nicolas M.F."/>
            <person name="Pereira M."/>
            <person name="Montes M.A."/>
            <person name="Cantao M.E."/>
            <person name="Vincentz M."/>
            <person name="Rafael M.S."/>
            <person name="Silverman N."/>
            <person name="Stoco P.H."/>
            <person name="Souza R.C."/>
            <person name="Vicentini R."/>
            <person name="Gazzinelli R.T."/>
            <person name="Neves Rde O."/>
            <person name="Silva R."/>
            <person name="Astolfi-Filho S."/>
            <person name="Maciel T.E."/>
            <person name="Urmenyi T.P."/>
            <person name="Tadei W.P."/>
            <person name="Camargo E.P."/>
            <person name="de Vasconcelos A.T."/>
        </authorList>
    </citation>
    <scope>NUCLEOTIDE SEQUENCE</scope>
</reference>
<dbReference type="Proteomes" id="UP000000673">
    <property type="component" value="Unassembled WGS sequence"/>
</dbReference>
<dbReference type="PRINTS" id="PR00846">
    <property type="entry name" value="GLHYDRLASE56"/>
</dbReference>
<gene>
    <name evidence="9" type="ORF">AND_002073</name>
</gene>
<evidence type="ECO:0000313" key="9">
    <source>
        <dbReference type="EMBL" id="ETN66146.1"/>
    </source>
</evidence>
<evidence type="ECO:0000256" key="6">
    <source>
        <dbReference type="PIRSR" id="PIRSR038193-1"/>
    </source>
</evidence>
<dbReference type="PRINTS" id="PR00847">
    <property type="entry name" value="HYALURONDASE"/>
</dbReference>
<evidence type="ECO:0000256" key="5">
    <source>
        <dbReference type="PIRNR" id="PIRNR038193"/>
    </source>
</evidence>
<protein>
    <recommendedName>
        <fullName evidence="8">Hyaluronidase</fullName>
        <ecNumber evidence="8">3.2.1.35</ecNumber>
    </recommendedName>
</protein>
<evidence type="ECO:0000256" key="2">
    <source>
        <dbReference type="ARBA" id="ARBA00022729"/>
    </source>
</evidence>
<dbReference type="PANTHER" id="PTHR11769">
    <property type="entry name" value="HYALURONIDASE"/>
    <property type="match status" value="1"/>
</dbReference>
<dbReference type="GO" id="GO:0004415">
    <property type="term" value="F:hyalurononglucosaminidase activity"/>
    <property type="evidence" value="ECO:0007669"/>
    <property type="project" value="UniProtKB-UniRule"/>
</dbReference>
<evidence type="ECO:0000313" key="11">
    <source>
        <dbReference type="Proteomes" id="UP000000673"/>
    </source>
</evidence>
<keyword evidence="11" id="KW-1185">Reference proteome</keyword>
<dbReference type="EMBL" id="ADMH02000513">
    <property type="protein sequence ID" value="ETN66146.1"/>
    <property type="molecule type" value="Genomic_DNA"/>
</dbReference>
<dbReference type="InterPro" id="IPR018155">
    <property type="entry name" value="Hyaluronidase"/>
</dbReference>
<dbReference type="Gene3D" id="3.20.20.70">
    <property type="entry name" value="Aldolase class I"/>
    <property type="match status" value="1"/>
</dbReference>
<dbReference type="EC" id="3.2.1.35" evidence="8"/>
<dbReference type="eggNOG" id="ENOG502QTUU">
    <property type="taxonomic scope" value="Eukaryota"/>
</dbReference>
<comment type="catalytic activity">
    <reaction evidence="8">
        <text>Random hydrolysis of (1-&gt;4)-linkages between N-acetyl-beta-D-glucosamine and D-glucuronate residues in hyaluronate.</text>
        <dbReference type="EC" id="3.2.1.35"/>
    </reaction>
</comment>
<organism evidence="9">
    <name type="scientific">Anopheles darlingi</name>
    <name type="common">Mosquito</name>
    <dbReference type="NCBI Taxonomy" id="43151"/>
    <lineage>
        <taxon>Eukaryota</taxon>
        <taxon>Metazoa</taxon>
        <taxon>Ecdysozoa</taxon>
        <taxon>Arthropoda</taxon>
        <taxon>Hexapoda</taxon>
        <taxon>Insecta</taxon>
        <taxon>Pterygota</taxon>
        <taxon>Neoptera</taxon>
        <taxon>Endopterygota</taxon>
        <taxon>Diptera</taxon>
        <taxon>Nematocera</taxon>
        <taxon>Culicoidea</taxon>
        <taxon>Culicidae</taxon>
        <taxon>Anophelinae</taxon>
        <taxon>Anopheles</taxon>
    </lineage>
</organism>
<dbReference type="STRING" id="43151.W5JPT5"/>
<keyword evidence="2" id="KW-0732">Signal</keyword>
<dbReference type="GO" id="GO:0005975">
    <property type="term" value="P:carbohydrate metabolic process"/>
    <property type="evidence" value="ECO:0007669"/>
    <property type="project" value="UniProtKB-UniRule"/>
</dbReference>
<dbReference type="HOGENOM" id="CLU_036366_1_1_1"/>
<comment type="similarity">
    <text evidence="1 5 8">Belongs to the glycosyl hydrolase 56 family.</text>
</comment>
<dbReference type="GO" id="GO:0006952">
    <property type="term" value="P:defense response"/>
    <property type="evidence" value="ECO:0007669"/>
    <property type="project" value="InterPro"/>
</dbReference>
<dbReference type="Pfam" id="PF01630">
    <property type="entry name" value="Glyco_hydro_56"/>
    <property type="match status" value="2"/>
</dbReference>
<dbReference type="SUPFAM" id="SSF51445">
    <property type="entry name" value="(Trans)glycosidases"/>
    <property type="match status" value="2"/>
</dbReference>
<dbReference type="AlphaFoldDB" id="W5JPT5"/>
<dbReference type="VEuPathDB" id="VectorBase:ADAR2_002031"/>
<dbReference type="VEuPathDB" id="VectorBase:ADAC002073"/>
<keyword evidence="3 7" id="KW-1015">Disulfide bond</keyword>
<dbReference type="PIRSF" id="PIRSF038193">
    <property type="entry name" value="Hyaluronidase"/>
    <property type="match status" value="1"/>
</dbReference>
<dbReference type="InterPro" id="IPR017853">
    <property type="entry name" value="GH"/>
</dbReference>
<evidence type="ECO:0000313" key="10">
    <source>
        <dbReference type="EnsemblMetazoa" id="ADAC002073-PA"/>
    </source>
</evidence>
<proteinExistence type="inferred from homology"/>
<dbReference type="GO" id="GO:0030214">
    <property type="term" value="P:hyaluronan catabolic process"/>
    <property type="evidence" value="ECO:0007669"/>
    <property type="project" value="TreeGrafter"/>
</dbReference>
<evidence type="ECO:0000256" key="8">
    <source>
        <dbReference type="RuleBase" id="RU610713"/>
    </source>
</evidence>
<keyword evidence="4" id="KW-0325">Glycoprotein</keyword>
<evidence type="ECO:0000256" key="1">
    <source>
        <dbReference type="ARBA" id="ARBA00008871"/>
    </source>
</evidence>
<dbReference type="InterPro" id="IPR013785">
    <property type="entry name" value="Aldolase_TIM"/>
</dbReference>
<keyword evidence="8" id="KW-0326">Glycosidase</keyword>